<reference evidence="2 3" key="1">
    <citation type="submission" date="2024-02" db="EMBL/GenBank/DDBJ databases">
        <title>STSV induces naive adaptation in Sulfolobus.</title>
        <authorList>
            <person name="Xiang X."/>
            <person name="Song M."/>
        </authorList>
    </citation>
    <scope>NUCLEOTIDE SEQUENCE [LARGE SCALE GENOMIC DNA]</scope>
    <source>
        <strain evidence="2 3">RT2</strain>
    </source>
</reference>
<protein>
    <submittedName>
        <fullName evidence="2">ATP-binding protein</fullName>
    </submittedName>
</protein>
<dbReference type="InterPro" id="IPR027417">
    <property type="entry name" value="P-loop_NTPase"/>
</dbReference>
<dbReference type="InterPro" id="IPR041682">
    <property type="entry name" value="AAA_14"/>
</dbReference>
<dbReference type="SUPFAM" id="SSF52540">
    <property type="entry name" value="P-loop containing nucleoside triphosphate hydrolases"/>
    <property type="match status" value="1"/>
</dbReference>
<proteinExistence type="predicted"/>
<keyword evidence="2" id="KW-0067">ATP-binding</keyword>
<feature type="domain" description="AAA" evidence="1">
    <location>
        <begin position="19"/>
        <end position="141"/>
    </location>
</feature>
<dbReference type="GeneID" id="89336643"/>
<dbReference type="GO" id="GO:0005524">
    <property type="term" value="F:ATP binding"/>
    <property type="evidence" value="ECO:0007669"/>
    <property type="project" value="UniProtKB-KW"/>
</dbReference>
<evidence type="ECO:0000259" key="1">
    <source>
        <dbReference type="Pfam" id="PF13173"/>
    </source>
</evidence>
<evidence type="ECO:0000313" key="3">
    <source>
        <dbReference type="Proteomes" id="UP001432202"/>
    </source>
</evidence>
<dbReference type="RefSeq" id="WP_338598512.1">
    <property type="nucleotide sequence ID" value="NZ_CP146016.1"/>
</dbReference>
<keyword evidence="3" id="KW-1185">Reference proteome</keyword>
<sequence length="389" mass="44691">MRLVLKRKECEELKNVDYWLLLYGRRKTGKTTLIKNCIKYDYFVTIANETEGLLEGGERIKIEELLKEVRSELKRGNKVVIDEFQRLPEKFYVDISTFDKSGILILSGSSYGILNKVFDRNSPLLGLITPKEIPIISYEEVLSQLEDPLLSTLFRDPWIIPFINSYEEFVNRIKEFSLISKGLIGEVFKEEERSLTETYYQLLLRVAEGIWRTSELAGILQVKGGEATVSSLMNKLNKMGLIKKIRTLGKEYYYRHVSPVISLSLYAESKYLITERDVKIYELPIGLEVQFSVGEMISKYYGGDFVYSPKEDIDMIVMKGKKRIIAFEVKMGEITTSEAKEAIKKMSKVAEKVGLISLKDKPPEIGDVSIGPKELIEISKELNKKKEEK</sequence>
<organism evidence="2 3">
    <name type="scientific">Sulfolobus tengchongensis</name>
    <dbReference type="NCBI Taxonomy" id="207809"/>
    <lineage>
        <taxon>Archaea</taxon>
        <taxon>Thermoproteota</taxon>
        <taxon>Thermoprotei</taxon>
        <taxon>Sulfolobales</taxon>
        <taxon>Sulfolobaceae</taxon>
        <taxon>Sulfolobus</taxon>
    </lineage>
</organism>
<dbReference type="AlphaFoldDB" id="A0AAX4KWY4"/>
<dbReference type="Pfam" id="PF13173">
    <property type="entry name" value="AAA_14"/>
    <property type="match status" value="1"/>
</dbReference>
<gene>
    <name evidence="2" type="ORF">V6M85_07705</name>
</gene>
<dbReference type="PANTHER" id="PTHR34704">
    <property type="entry name" value="ATPASE"/>
    <property type="match status" value="1"/>
</dbReference>
<keyword evidence="2" id="KW-0547">Nucleotide-binding</keyword>
<accession>A0AAX4KWY4</accession>
<dbReference type="Gene3D" id="3.40.50.300">
    <property type="entry name" value="P-loop containing nucleotide triphosphate hydrolases"/>
    <property type="match status" value="1"/>
</dbReference>
<dbReference type="EMBL" id="CP146016">
    <property type="protein sequence ID" value="WWQ59386.1"/>
    <property type="molecule type" value="Genomic_DNA"/>
</dbReference>
<dbReference type="Proteomes" id="UP001432202">
    <property type="component" value="Chromosome"/>
</dbReference>
<name>A0AAX4KWY4_9CREN</name>
<evidence type="ECO:0000313" key="2">
    <source>
        <dbReference type="EMBL" id="WWQ59386.1"/>
    </source>
</evidence>
<dbReference type="PANTHER" id="PTHR34704:SF1">
    <property type="entry name" value="ATPASE"/>
    <property type="match status" value="1"/>
</dbReference>